<organism evidence="1">
    <name type="scientific">marine sediment metagenome</name>
    <dbReference type="NCBI Taxonomy" id="412755"/>
    <lineage>
        <taxon>unclassified sequences</taxon>
        <taxon>metagenomes</taxon>
        <taxon>ecological metagenomes</taxon>
    </lineage>
</organism>
<dbReference type="InterPro" id="IPR029045">
    <property type="entry name" value="ClpP/crotonase-like_dom_sf"/>
</dbReference>
<comment type="caution">
    <text evidence="1">The sequence shown here is derived from an EMBL/GenBank/DDBJ whole genome shotgun (WGS) entry which is preliminary data.</text>
</comment>
<accession>X1RJK0</accession>
<dbReference type="InterPro" id="IPR001753">
    <property type="entry name" value="Enoyl-CoA_hydra/iso"/>
</dbReference>
<sequence length="183" mass="19920">MPKISIAKIEGRVRGGGSEFCLSLDMRFGALGKAILGQIEVPLGIIPGGGGTQRLPRLVGRARAMEIVVGGMDYPAEIAEKYGYINRALPPEELTPFVEELAYRIASYPAETIALAKKAVLLALEKPIVEGLIEETHLFNLSCASAVAKERMSLFLQTGGQTREGELDIFKVVDKYTKQIEEK</sequence>
<reference evidence="1" key="1">
    <citation type="journal article" date="2014" name="Front. Microbiol.">
        <title>High frequency of phylogenetically diverse reductive dehalogenase-homologous genes in deep subseafloor sedimentary metagenomes.</title>
        <authorList>
            <person name="Kawai M."/>
            <person name="Futagami T."/>
            <person name="Toyoda A."/>
            <person name="Takaki Y."/>
            <person name="Nishi S."/>
            <person name="Hori S."/>
            <person name="Arai W."/>
            <person name="Tsubouchi T."/>
            <person name="Morono Y."/>
            <person name="Uchiyama I."/>
            <person name="Ito T."/>
            <person name="Fujiyama A."/>
            <person name="Inagaki F."/>
            <person name="Takami H."/>
        </authorList>
    </citation>
    <scope>NUCLEOTIDE SEQUENCE</scope>
    <source>
        <strain evidence="1">Expedition CK06-06</strain>
    </source>
</reference>
<dbReference type="GO" id="GO:0003824">
    <property type="term" value="F:catalytic activity"/>
    <property type="evidence" value="ECO:0007669"/>
    <property type="project" value="UniProtKB-ARBA"/>
</dbReference>
<dbReference type="PANTHER" id="PTHR11941:SF54">
    <property type="entry name" value="ENOYL-COA HYDRATASE, MITOCHONDRIAL"/>
    <property type="match status" value="1"/>
</dbReference>
<dbReference type="SUPFAM" id="SSF52096">
    <property type="entry name" value="ClpP/crotonase"/>
    <property type="match status" value="1"/>
</dbReference>
<proteinExistence type="predicted"/>
<dbReference type="EMBL" id="BARW01008135">
    <property type="protein sequence ID" value="GAI80808.1"/>
    <property type="molecule type" value="Genomic_DNA"/>
</dbReference>
<evidence type="ECO:0008006" key="2">
    <source>
        <dbReference type="Google" id="ProtNLM"/>
    </source>
</evidence>
<evidence type="ECO:0000313" key="1">
    <source>
        <dbReference type="EMBL" id="GAI80808.1"/>
    </source>
</evidence>
<dbReference type="Gene3D" id="3.90.226.10">
    <property type="entry name" value="2-enoyl-CoA Hydratase, Chain A, domain 1"/>
    <property type="match status" value="1"/>
</dbReference>
<name>X1RJK0_9ZZZZ</name>
<dbReference type="AlphaFoldDB" id="X1RJK0"/>
<dbReference type="GO" id="GO:0006635">
    <property type="term" value="P:fatty acid beta-oxidation"/>
    <property type="evidence" value="ECO:0007669"/>
    <property type="project" value="TreeGrafter"/>
</dbReference>
<dbReference type="CDD" id="cd06558">
    <property type="entry name" value="crotonase-like"/>
    <property type="match status" value="1"/>
</dbReference>
<dbReference type="Pfam" id="PF00378">
    <property type="entry name" value="ECH_1"/>
    <property type="match status" value="1"/>
</dbReference>
<gene>
    <name evidence="1" type="ORF">S12H4_16771</name>
</gene>
<protein>
    <recommendedName>
        <fullName evidence="2">Enoyl-CoA hydratase</fullName>
    </recommendedName>
</protein>
<dbReference type="PANTHER" id="PTHR11941">
    <property type="entry name" value="ENOYL-COA HYDRATASE-RELATED"/>
    <property type="match status" value="1"/>
</dbReference>